<gene>
    <name evidence="8" type="primary">HTR3A_1</name>
    <name evidence="8" type="ORF">EYF80_018256</name>
</gene>
<feature type="domain" description="Neurotransmitter-gated ion-channel ligand-binding" evidence="6">
    <location>
        <begin position="13"/>
        <end position="148"/>
    </location>
</feature>
<sequence>MLVKKEYLSQPQDEDCTQTIRVPFIEYQTLSVDTKNLRIFSLLKAKLVWTDRELGWNTSVYQYDNVVLPVDKIWTPELHVTNGITSTMSHSSHDLLVSSNGTVRHTVTIKAEINCEVNMFNYPFASDKCPVAIQTWSENGCGTDMEFGSLKMVDGTHGDWKTDAVELLQKRSDRNYILVSLTIKSTNPFVTLLLPSILIILADVVSFALPLKGGERNCFKVTLVLSFTMFLIILNNLLPGDGNCSPVIRIHFCVCLILLVLSMLFSMVMTRLSSNGHLLFCCRQGQS</sequence>
<evidence type="ECO:0000256" key="1">
    <source>
        <dbReference type="ARBA" id="ARBA00004141"/>
    </source>
</evidence>
<evidence type="ECO:0000256" key="3">
    <source>
        <dbReference type="ARBA" id="ARBA00022989"/>
    </source>
</evidence>
<accession>A0A4Z2I185</accession>
<evidence type="ECO:0000256" key="4">
    <source>
        <dbReference type="ARBA" id="ARBA00023136"/>
    </source>
</evidence>
<comment type="subcellular location">
    <subcellularLocation>
        <location evidence="1">Membrane</location>
        <topology evidence="1">Multi-pass membrane protein</topology>
    </subcellularLocation>
</comment>
<dbReference type="SUPFAM" id="SSF90112">
    <property type="entry name" value="Neurotransmitter-gated ion-channel transmembrane pore"/>
    <property type="match status" value="1"/>
</dbReference>
<dbReference type="Gene3D" id="1.20.58.390">
    <property type="entry name" value="Neurotransmitter-gated ion-channel transmembrane domain"/>
    <property type="match status" value="1"/>
</dbReference>
<dbReference type="InterPro" id="IPR006201">
    <property type="entry name" value="Neur_channel"/>
</dbReference>
<feature type="transmembrane region" description="Helical" evidence="5">
    <location>
        <begin position="250"/>
        <end position="269"/>
    </location>
</feature>
<keyword evidence="4 5" id="KW-0472">Membrane</keyword>
<proteinExistence type="predicted"/>
<dbReference type="Proteomes" id="UP000314294">
    <property type="component" value="Unassembled WGS sequence"/>
</dbReference>
<evidence type="ECO:0000313" key="8">
    <source>
        <dbReference type="EMBL" id="TNN71570.1"/>
    </source>
</evidence>
<dbReference type="GO" id="GO:0005230">
    <property type="term" value="F:extracellular ligand-gated monoatomic ion channel activity"/>
    <property type="evidence" value="ECO:0007669"/>
    <property type="project" value="InterPro"/>
</dbReference>
<dbReference type="AlphaFoldDB" id="A0A4Z2I185"/>
<dbReference type="OrthoDB" id="5920062at2759"/>
<keyword evidence="2 5" id="KW-0812">Transmembrane</keyword>
<keyword evidence="8" id="KW-0675">Receptor</keyword>
<dbReference type="EMBL" id="SRLO01000148">
    <property type="protein sequence ID" value="TNN71570.1"/>
    <property type="molecule type" value="Genomic_DNA"/>
</dbReference>
<evidence type="ECO:0000313" key="9">
    <source>
        <dbReference type="Proteomes" id="UP000314294"/>
    </source>
</evidence>
<reference evidence="8 9" key="1">
    <citation type="submission" date="2019-03" db="EMBL/GenBank/DDBJ databases">
        <title>First draft genome of Liparis tanakae, snailfish: a comprehensive survey of snailfish specific genes.</title>
        <authorList>
            <person name="Kim W."/>
            <person name="Song I."/>
            <person name="Jeong J.-H."/>
            <person name="Kim D."/>
            <person name="Kim S."/>
            <person name="Ryu S."/>
            <person name="Song J.Y."/>
            <person name="Lee S.K."/>
        </authorList>
    </citation>
    <scope>NUCLEOTIDE SEQUENCE [LARGE SCALE GENOMIC DNA]</scope>
    <source>
        <tissue evidence="8">Muscle</tissue>
    </source>
</reference>
<evidence type="ECO:0000259" key="6">
    <source>
        <dbReference type="Pfam" id="PF02931"/>
    </source>
</evidence>
<comment type="caution">
    <text evidence="8">The sequence shown here is derived from an EMBL/GenBank/DDBJ whole genome shotgun (WGS) entry which is preliminary data.</text>
</comment>
<feature type="transmembrane region" description="Helical" evidence="5">
    <location>
        <begin position="221"/>
        <end position="238"/>
    </location>
</feature>
<organism evidence="8 9">
    <name type="scientific">Liparis tanakae</name>
    <name type="common">Tanaka's snailfish</name>
    <dbReference type="NCBI Taxonomy" id="230148"/>
    <lineage>
        <taxon>Eukaryota</taxon>
        <taxon>Metazoa</taxon>
        <taxon>Chordata</taxon>
        <taxon>Craniata</taxon>
        <taxon>Vertebrata</taxon>
        <taxon>Euteleostomi</taxon>
        <taxon>Actinopterygii</taxon>
        <taxon>Neopterygii</taxon>
        <taxon>Teleostei</taxon>
        <taxon>Neoteleostei</taxon>
        <taxon>Acanthomorphata</taxon>
        <taxon>Eupercaria</taxon>
        <taxon>Perciformes</taxon>
        <taxon>Cottioidei</taxon>
        <taxon>Cottales</taxon>
        <taxon>Liparidae</taxon>
        <taxon>Liparis</taxon>
    </lineage>
</organism>
<dbReference type="InterPro" id="IPR036734">
    <property type="entry name" value="Neur_chan_lig-bd_sf"/>
</dbReference>
<dbReference type="PANTHER" id="PTHR18945">
    <property type="entry name" value="NEUROTRANSMITTER GATED ION CHANNEL"/>
    <property type="match status" value="1"/>
</dbReference>
<feature type="transmembrane region" description="Helical" evidence="5">
    <location>
        <begin position="189"/>
        <end position="209"/>
    </location>
</feature>
<keyword evidence="9" id="KW-1185">Reference proteome</keyword>
<name>A0A4Z2I185_9TELE</name>
<dbReference type="GO" id="GO:0004888">
    <property type="term" value="F:transmembrane signaling receptor activity"/>
    <property type="evidence" value="ECO:0007669"/>
    <property type="project" value="InterPro"/>
</dbReference>
<dbReference type="InterPro" id="IPR036719">
    <property type="entry name" value="Neuro-gated_channel_TM_sf"/>
</dbReference>
<evidence type="ECO:0000256" key="2">
    <source>
        <dbReference type="ARBA" id="ARBA00022692"/>
    </source>
</evidence>
<dbReference type="InterPro" id="IPR038050">
    <property type="entry name" value="Neuro_actylchol_rec"/>
</dbReference>
<feature type="domain" description="Neurotransmitter-gated ion-channel transmembrane" evidence="7">
    <location>
        <begin position="192"/>
        <end position="268"/>
    </location>
</feature>
<dbReference type="Pfam" id="PF02932">
    <property type="entry name" value="Neur_chan_memb"/>
    <property type="match status" value="1"/>
</dbReference>
<dbReference type="InterPro" id="IPR006202">
    <property type="entry name" value="Neur_chan_lig-bd"/>
</dbReference>
<protein>
    <submittedName>
        <fullName evidence="8">5-hydroxytryptamine receptor 3A</fullName>
    </submittedName>
</protein>
<evidence type="ECO:0000256" key="5">
    <source>
        <dbReference type="SAM" id="Phobius"/>
    </source>
</evidence>
<dbReference type="InterPro" id="IPR006029">
    <property type="entry name" value="Neurotrans-gated_channel_TM"/>
</dbReference>
<dbReference type="Pfam" id="PF02931">
    <property type="entry name" value="Neur_chan_LBD"/>
    <property type="match status" value="1"/>
</dbReference>
<evidence type="ECO:0000259" key="7">
    <source>
        <dbReference type="Pfam" id="PF02932"/>
    </source>
</evidence>
<dbReference type="GO" id="GO:0016020">
    <property type="term" value="C:membrane"/>
    <property type="evidence" value="ECO:0007669"/>
    <property type="project" value="UniProtKB-SubCell"/>
</dbReference>
<dbReference type="SUPFAM" id="SSF63712">
    <property type="entry name" value="Nicotinic receptor ligand binding domain-like"/>
    <property type="match status" value="1"/>
</dbReference>
<keyword evidence="3 5" id="KW-1133">Transmembrane helix</keyword>
<dbReference type="Gene3D" id="2.70.170.10">
    <property type="entry name" value="Neurotransmitter-gated ion-channel ligand-binding domain"/>
    <property type="match status" value="1"/>
</dbReference>